<dbReference type="InterPro" id="IPR018146">
    <property type="entry name" value="Glyoxalase_1_CS"/>
</dbReference>
<name>A0A432P2L3_9HYPH</name>
<dbReference type="GO" id="GO:0004462">
    <property type="term" value="F:lactoylglutathione lyase activity"/>
    <property type="evidence" value="ECO:0007669"/>
    <property type="project" value="InterPro"/>
</dbReference>
<dbReference type="Proteomes" id="UP000278081">
    <property type="component" value="Unassembled WGS sequence"/>
</dbReference>
<feature type="domain" description="Glyoxalase-like" evidence="2">
    <location>
        <begin position="8"/>
        <end position="196"/>
    </location>
</feature>
<evidence type="ECO:0000313" key="4">
    <source>
        <dbReference type="Proteomes" id="UP000278081"/>
    </source>
</evidence>
<dbReference type="InterPro" id="IPR025870">
    <property type="entry name" value="Glyoxalase-like_dom"/>
</dbReference>
<dbReference type="EMBL" id="RJTJ01000010">
    <property type="protein sequence ID" value="RUM06181.1"/>
    <property type="molecule type" value="Genomic_DNA"/>
</dbReference>
<gene>
    <name evidence="3" type="ORF">EFR84_14020</name>
</gene>
<proteinExistence type="predicted"/>
<dbReference type="InterPro" id="IPR029068">
    <property type="entry name" value="Glyas_Bleomycin-R_OHBP_Dase"/>
</dbReference>
<organism evidence="3 4">
    <name type="scientific">Rhizobium chutanense</name>
    <dbReference type="NCBI Taxonomy" id="2035448"/>
    <lineage>
        <taxon>Bacteria</taxon>
        <taxon>Pseudomonadati</taxon>
        <taxon>Pseudomonadota</taxon>
        <taxon>Alphaproteobacteria</taxon>
        <taxon>Hyphomicrobiales</taxon>
        <taxon>Rhizobiaceae</taxon>
        <taxon>Rhizobium/Agrobacterium group</taxon>
        <taxon>Rhizobium</taxon>
    </lineage>
</organism>
<dbReference type="GO" id="GO:0046872">
    <property type="term" value="F:metal ion binding"/>
    <property type="evidence" value="ECO:0007669"/>
    <property type="project" value="UniProtKB-KW"/>
</dbReference>
<dbReference type="OrthoDB" id="9812467at2"/>
<protein>
    <submittedName>
        <fullName evidence="3">VOC family protein</fullName>
    </submittedName>
</protein>
<dbReference type="PANTHER" id="PTHR40265:SF1">
    <property type="entry name" value="GLYOXALASE-LIKE DOMAIN-CONTAINING PROTEIN"/>
    <property type="match status" value="1"/>
</dbReference>
<reference evidence="3 4" key="1">
    <citation type="submission" date="2018-11" db="EMBL/GenBank/DDBJ databases">
        <title>Rhizobium chutanense sp. nov., isolated from root nodules of Phaseolus vulgaris in China.</title>
        <authorList>
            <person name="Huo Y."/>
        </authorList>
    </citation>
    <scope>NUCLEOTIDE SEQUENCE [LARGE SCALE GENOMIC DNA]</scope>
    <source>
        <strain evidence="3 4">C16</strain>
    </source>
</reference>
<dbReference type="PROSITE" id="PS00934">
    <property type="entry name" value="GLYOXALASE_I_1"/>
    <property type="match status" value="1"/>
</dbReference>
<evidence type="ECO:0000313" key="3">
    <source>
        <dbReference type="EMBL" id="RUM06181.1"/>
    </source>
</evidence>
<evidence type="ECO:0000259" key="2">
    <source>
        <dbReference type="Pfam" id="PF13468"/>
    </source>
</evidence>
<dbReference type="SUPFAM" id="SSF54593">
    <property type="entry name" value="Glyoxalase/Bleomycin resistance protein/Dihydroxybiphenyl dioxygenase"/>
    <property type="match status" value="1"/>
</dbReference>
<comment type="caution">
    <text evidence="3">The sequence shown here is derived from an EMBL/GenBank/DDBJ whole genome shotgun (WGS) entry which is preliminary data.</text>
</comment>
<dbReference type="Gene3D" id="3.10.180.10">
    <property type="entry name" value="2,3-Dihydroxybiphenyl 1,2-Dioxygenase, domain 1"/>
    <property type="match status" value="1"/>
</dbReference>
<dbReference type="CDD" id="cd06587">
    <property type="entry name" value="VOC"/>
    <property type="match status" value="1"/>
</dbReference>
<dbReference type="AlphaFoldDB" id="A0A432P2L3"/>
<keyword evidence="1" id="KW-0479">Metal-binding</keyword>
<sequence length="280" mass="30178">MATWERRIDHIVLAVHDLEAAAEFYGHLGFQVGARNRHPWGTENRLVQFHSSFIELITLGEDRKVIPPHEPGRFSFGAFVRDYLASAQGFAMFVLDSPNATADAKAFAQKGIGSFEPFFFERKGRRPDGSEIHVAFSLAFAMDARIPNACFFVCQQHFPENFWNPEFQKHANGAANIVGATLATEDPAGPAAFLAAFTGVPGWRDEQGGTIYALAQGGSIHLESAESGGGFTGYAITVPNLARQQDLLSEAGIPFSAAGDGITVKAEHAFGAAITFVSAS</sequence>
<dbReference type="Pfam" id="PF13468">
    <property type="entry name" value="Glyoxalase_3"/>
    <property type="match status" value="1"/>
</dbReference>
<accession>A0A432P2L3</accession>
<evidence type="ECO:0000256" key="1">
    <source>
        <dbReference type="ARBA" id="ARBA00022723"/>
    </source>
</evidence>
<dbReference type="PANTHER" id="PTHR40265">
    <property type="entry name" value="BLL2707 PROTEIN"/>
    <property type="match status" value="1"/>
</dbReference>